<feature type="region of interest" description="Disordered" evidence="1">
    <location>
        <begin position="340"/>
        <end position="382"/>
    </location>
</feature>
<evidence type="ECO:0008006" key="4">
    <source>
        <dbReference type="Google" id="ProtNLM"/>
    </source>
</evidence>
<feature type="compositionally biased region" description="Basic and acidic residues" evidence="1">
    <location>
        <begin position="15"/>
        <end position="24"/>
    </location>
</feature>
<accession>A0A1B7TB56</accession>
<gene>
    <name evidence="2" type="ORF">HANVADRAFT_53558</name>
</gene>
<organism evidence="2 3">
    <name type="scientific">Hanseniaspora valbyensis NRRL Y-1626</name>
    <dbReference type="NCBI Taxonomy" id="766949"/>
    <lineage>
        <taxon>Eukaryota</taxon>
        <taxon>Fungi</taxon>
        <taxon>Dikarya</taxon>
        <taxon>Ascomycota</taxon>
        <taxon>Saccharomycotina</taxon>
        <taxon>Saccharomycetes</taxon>
        <taxon>Saccharomycodales</taxon>
        <taxon>Saccharomycodaceae</taxon>
        <taxon>Hanseniaspora</taxon>
    </lineage>
</organism>
<sequence length="516" mass="60104">MSSDSEPYGLNEVDDFMKNKEKITFENSTLSKNYKNGRNDDYNEDEEYSDEEVMNIDEEDSSENDEQNEDDDDEEEEESDGDSLDGATVYKKLFGKKLRSADDIEEMDDEDDNNWGSTKANYYGADDVSDNEDDAKAMEEEAKKQQQQHMESLNMMDFMDLDDDEEQKNWDKNAKEYDNKAFEGSDELVQVEKQDVHSINNFSEVEKLEFLQAKFPEFIPLFKEYRYLNEKLETLDEKLASIKTEEEEELSTVLNIKKTAILSNLASINLYFMILLDNLQQPDNEEFKNMKYHPIMEKILLTKEIVRQADLLPEIQASGYVEEGEEDGEVEEMDENFLAEAALDEDEEEEVGEDEEIKEEEENSDSEDGSASEASDDELEVEFKSRIQNIKKDDNKGDFIEGEINDVDLEEKNQKKKSLRFYTAKIDKSDRHQADKVIGGDDDIPYKERMFERKQRLLEEARKRGLQKADDFSALNNEDDEGVNMDEVNEINNYDSAEIEDFYNSINKNKKDKKQN</sequence>
<feature type="compositionally biased region" description="Acidic residues" evidence="1">
    <location>
        <begin position="103"/>
        <end position="113"/>
    </location>
</feature>
<feature type="compositionally biased region" description="Acidic residues" evidence="1">
    <location>
        <begin position="477"/>
        <end position="489"/>
    </location>
</feature>
<dbReference type="AlphaFoldDB" id="A0A1B7TB56"/>
<dbReference type="EMBL" id="LXPE01000034">
    <property type="protein sequence ID" value="OBA25915.1"/>
    <property type="molecule type" value="Genomic_DNA"/>
</dbReference>
<dbReference type="PANTHER" id="PTHR13237">
    <property type="entry name" value="SOMETHING ABOUT SILENCING PROTEIN 10-RELATED"/>
    <property type="match status" value="1"/>
</dbReference>
<feature type="compositionally biased region" description="Acidic residues" evidence="1">
    <location>
        <begin position="42"/>
        <end position="83"/>
    </location>
</feature>
<feature type="compositionally biased region" description="Polar residues" evidence="1">
    <location>
        <begin position="25"/>
        <end position="36"/>
    </location>
</feature>
<dbReference type="GO" id="GO:0032040">
    <property type="term" value="C:small-subunit processome"/>
    <property type="evidence" value="ECO:0007669"/>
    <property type="project" value="TreeGrafter"/>
</dbReference>
<dbReference type="Proteomes" id="UP000092321">
    <property type="component" value="Unassembled WGS sequence"/>
</dbReference>
<protein>
    <recommendedName>
        <fullName evidence="4">Sas10 C-terminal domain-containing protein</fullName>
    </recommendedName>
</protein>
<feature type="compositionally biased region" description="Acidic residues" evidence="1">
    <location>
        <begin position="340"/>
        <end position="380"/>
    </location>
</feature>
<evidence type="ECO:0000313" key="3">
    <source>
        <dbReference type="Proteomes" id="UP000092321"/>
    </source>
</evidence>
<feature type="non-terminal residue" evidence="2">
    <location>
        <position position="516"/>
    </location>
</feature>
<evidence type="ECO:0000256" key="1">
    <source>
        <dbReference type="SAM" id="MobiDB-lite"/>
    </source>
</evidence>
<name>A0A1B7TB56_9ASCO</name>
<feature type="region of interest" description="Disordered" evidence="1">
    <location>
        <begin position="463"/>
        <end position="489"/>
    </location>
</feature>
<dbReference type="OrthoDB" id="1924577at2759"/>
<comment type="caution">
    <text evidence="2">The sequence shown here is derived from an EMBL/GenBank/DDBJ whole genome shotgun (WGS) entry which is preliminary data.</text>
</comment>
<keyword evidence="3" id="KW-1185">Reference proteome</keyword>
<dbReference type="PANTHER" id="PTHR13237:SF8">
    <property type="entry name" value="SOMETHING ABOUT SILENCING PROTEIN 10"/>
    <property type="match status" value="1"/>
</dbReference>
<dbReference type="GO" id="GO:0000462">
    <property type="term" value="P:maturation of SSU-rRNA from tricistronic rRNA transcript (SSU-rRNA, 5.8S rRNA, LSU-rRNA)"/>
    <property type="evidence" value="ECO:0007669"/>
    <property type="project" value="TreeGrafter"/>
</dbReference>
<proteinExistence type="predicted"/>
<evidence type="ECO:0000313" key="2">
    <source>
        <dbReference type="EMBL" id="OBA25915.1"/>
    </source>
</evidence>
<feature type="region of interest" description="Disordered" evidence="1">
    <location>
        <begin position="1"/>
        <end position="134"/>
    </location>
</feature>
<reference evidence="3" key="1">
    <citation type="journal article" date="2016" name="Proc. Natl. Acad. Sci. U.S.A.">
        <title>Comparative genomics of biotechnologically important yeasts.</title>
        <authorList>
            <person name="Riley R."/>
            <person name="Haridas S."/>
            <person name="Wolfe K.H."/>
            <person name="Lopes M.R."/>
            <person name="Hittinger C.T."/>
            <person name="Goeker M."/>
            <person name="Salamov A.A."/>
            <person name="Wisecaver J.H."/>
            <person name="Long T.M."/>
            <person name="Calvey C.H."/>
            <person name="Aerts A.L."/>
            <person name="Barry K.W."/>
            <person name="Choi C."/>
            <person name="Clum A."/>
            <person name="Coughlan A.Y."/>
            <person name="Deshpande S."/>
            <person name="Douglass A.P."/>
            <person name="Hanson S.J."/>
            <person name="Klenk H.-P."/>
            <person name="LaButti K.M."/>
            <person name="Lapidus A."/>
            <person name="Lindquist E.A."/>
            <person name="Lipzen A.M."/>
            <person name="Meier-Kolthoff J.P."/>
            <person name="Ohm R.A."/>
            <person name="Otillar R.P."/>
            <person name="Pangilinan J.L."/>
            <person name="Peng Y."/>
            <person name="Rokas A."/>
            <person name="Rosa C.A."/>
            <person name="Scheuner C."/>
            <person name="Sibirny A.A."/>
            <person name="Slot J.C."/>
            <person name="Stielow J.B."/>
            <person name="Sun H."/>
            <person name="Kurtzman C.P."/>
            <person name="Blackwell M."/>
            <person name="Grigoriev I.V."/>
            <person name="Jeffries T.W."/>
        </authorList>
    </citation>
    <scope>NUCLEOTIDE SEQUENCE [LARGE SCALE GENOMIC DNA]</scope>
    <source>
        <strain evidence="3">NRRL Y-1626</strain>
    </source>
</reference>